<sequence length="354" mass="40922">MDEFHLDMGVRFTPDENSVKEIDKLFDSFRKIKVFGGDEGIAKMREQFDDYNTRRSSLQQAQSMLDQYRTVQGKGDKFEDATTRELMKYMQELIDTNESLKEEFGQNFKTEFDESTEVMIGNLKSQFLNKLSSLAQSFLSSIGNLFKDAWSELGIMLQSSLLTNANTRENAFNYGFSASESYGFDKAKQMLGIQSEEDLWYMNDTQKSKFQEIMTKYSEKYEQLYDSGFFDKYLQFQIEMEEFKLDMQMEIIEFFMENKNTIKKFMELSMSAMEFIVNALGWLMDFFGGSEQTSDEEKLANINDIIGSYTSNNGVVNQTFSNNNTFNGTTDSQKQAYLDMLNAQMVEAKKGLGG</sequence>
<feature type="coiled-coil region" evidence="1">
    <location>
        <begin position="41"/>
        <end position="103"/>
    </location>
</feature>
<evidence type="ECO:0000313" key="2">
    <source>
        <dbReference type="EMBL" id="DAF50594.1"/>
    </source>
</evidence>
<protein>
    <submittedName>
        <fullName evidence="2">Uncharacterized protein</fullName>
    </submittedName>
</protein>
<reference evidence="2" key="1">
    <citation type="journal article" date="2021" name="Proc. Natl. Acad. Sci. U.S.A.">
        <title>A Catalog of Tens of Thousands of Viruses from Human Metagenomes Reveals Hidden Associations with Chronic Diseases.</title>
        <authorList>
            <person name="Tisza M.J."/>
            <person name="Buck C.B."/>
        </authorList>
    </citation>
    <scope>NUCLEOTIDE SEQUENCE</scope>
    <source>
        <strain evidence="2">CtqZP6</strain>
    </source>
</reference>
<accession>A0A8S5SJ67</accession>
<organism evidence="2">
    <name type="scientific">Phage sp. ctqZP6</name>
    <dbReference type="NCBI Taxonomy" id="2828010"/>
    <lineage>
        <taxon>Viruses</taxon>
    </lineage>
</organism>
<keyword evidence="1" id="KW-0175">Coiled coil</keyword>
<name>A0A8S5SJ67_9VIRU</name>
<proteinExistence type="predicted"/>
<evidence type="ECO:0000256" key="1">
    <source>
        <dbReference type="SAM" id="Coils"/>
    </source>
</evidence>
<dbReference type="EMBL" id="BK032598">
    <property type="protein sequence ID" value="DAF50594.1"/>
    <property type="molecule type" value="Genomic_DNA"/>
</dbReference>